<feature type="transmembrane region" description="Helical" evidence="1">
    <location>
        <begin position="36"/>
        <end position="56"/>
    </location>
</feature>
<keyword evidence="3" id="KW-1185">Reference proteome</keyword>
<evidence type="ECO:0000256" key="1">
    <source>
        <dbReference type="SAM" id="Phobius"/>
    </source>
</evidence>
<accession>A0A495VTA2</accession>
<gene>
    <name evidence="2" type="ORF">C8E97_1143</name>
</gene>
<feature type="transmembrane region" description="Helical" evidence="1">
    <location>
        <begin position="63"/>
        <end position="83"/>
    </location>
</feature>
<organism evidence="2 3">
    <name type="scientific">Saccharothrix australiensis</name>
    <dbReference type="NCBI Taxonomy" id="2072"/>
    <lineage>
        <taxon>Bacteria</taxon>
        <taxon>Bacillati</taxon>
        <taxon>Actinomycetota</taxon>
        <taxon>Actinomycetes</taxon>
        <taxon>Pseudonocardiales</taxon>
        <taxon>Pseudonocardiaceae</taxon>
        <taxon>Saccharothrix</taxon>
    </lineage>
</organism>
<evidence type="ECO:0000313" key="2">
    <source>
        <dbReference type="EMBL" id="RKT52621.1"/>
    </source>
</evidence>
<dbReference type="Proteomes" id="UP000282084">
    <property type="component" value="Unassembled WGS sequence"/>
</dbReference>
<sequence>MAIGALMVQAFVLAVLELFFLPLRLDGTTLPLLDDYPFPVTVLVATLTTPLLVVGASRYARRTLTAAAPLLVWLGTLLLFAVLGPGGDVVLPDDWRSLLLLAGGALPSAVAVGAFVGRQAGVGDQ</sequence>
<name>A0A495VTA2_9PSEU</name>
<dbReference type="EMBL" id="RBXO01000001">
    <property type="protein sequence ID" value="RKT52621.1"/>
    <property type="molecule type" value="Genomic_DNA"/>
</dbReference>
<comment type="caution">
    <text evidence="2">The sequence shown here is derived from an EMBL/GenBank/DDBJ whole genome shotgun (WGS) entry which is preliminary data.</text>
</comment>
<protein>
    <submittedName>
        <fullName evidence="2">Uncharacterized protein</fullName>
    </submittedName>
</protein>
<keyword evidence="1" id="KW-0472">Membrane</keyword>
<dbReference type="AlphaFoldDB" id="A0A495VTA2"/>
<keyword evidence="1" id="KW-0812">Transmembrane</keyword>
<reference evidence="2 3" key="1">
    <citation type="submission" date="2018-10" db="EMBL/GenBank/DDBJ databases">
        <title>Sequencing the genomes of 1000 actinobacteria strains.</title>
        <authorList>
            <person name="Klenk H.-P."/>
        </authorList>
    </citation>
    <scope>NUCLEOTIDE SEQUENCE [LARGE SCALE GENOMIC DNA]</scope>
    <source>
        <strain evidence="2 3">DSM 43800</strain>
    </source>
</reference>
<proteinExistence type="predicted"/>
<feature type="transmembrane region" description="Helical" evidence="1">
    <location>
        <begin position="95"/>
        <end position="116"/>
    </location>
</feature>
<evidence type="ECO:0000313" key="3">
    <source>
        <dbReference type="Proteomes" id="UP000282084"/>
    </source>
</evidence>
<keyword evidence="1" id="KW-1133">Transmembrane helix</keyword>